<sequence>MKRYFQHEFLKVSHFAASHWEHPVHNHNHFEIIFVHKGKGLHCVSGTYIPYDGANLFLLAPCDYHRFEIEEETEFTFVKFSYTYLKSIENIQAVDSWNKDMDQLLIHAQNRSRPLLQTDSEKQKADSLMRLIAQEWKDDKNEGNETIFFLIQAILATIKRNLMPGLTGSGQKHVEKINRVIQYIHEHIYSVEKTQAAHLADIFGFSKHYFGLFFKEQTGFTLREYIAQNKLHLIENRLKYSSFSIKEISNELGFTDLSHFNKFVKQHRGYTPSEFRGKLTKP</sequence>
<dbReference type="Pfam" id="PF02311">
    <property type="entry name" value="AraC_binding"/>
    <property type="match status" value="1"/>
</dbReference>
<reference evidence="6" key="1">
    <citation type="submission" date="2021-12" db="EMBL/GenBank/DDBJ databases">
        <title>Novel species in genus Dyadobacter.</title>
        <authorList>
            <person name="Ma C."/>
        </authorList>
    </citation>
    <scope>NUCLEOTIDE SEQUENCE</scope>
    <source>
        <strain evidence="6">CY399</strain>
    </source>
</reference>
<dbReference type="EMBL" id="JAJTTA010000003">
    <property type="protein sequence ID" value="MCF0042250.1"/>
    <property type="molecule type" value="Genomic_DNA"/>
</dbReference>
<dbReference type="InterPro" id="IPR020449">
    <property type="entry name" value="Tscrpt_reg_AraC-type_HTH"/>
</dbReference>
<name>A0A9X1PD10_9BACT</name>
<evidence type="ECO:0000256" key="2">
    <source>
        <dbReference type="ARBA" id="ARBA00023125"/>
    </source>
</evidence>
<dbReference type="PROSITE" id="PS01124">
    <property type="entry name" value="HTH_ARAC_FAMILY_2"/>
    <property type="match status" value="1"/>
</dbReference>
<proteinExistence type="predicted"/>
<dbReference type="SUPFAM" id="SSF46689">
    <property type="entry name" value="Homeodomain-like"/>
    <property type="match status" value="2"/>
</dbReference>
<dbReference type="PANTHER" id="PTHR46796">
    <property type="entry name" value="HTH-TYPE TRANSCRIPTIONAL ACTIVATOR RHAS-RELATED"/>
    <property type="match status" value="1"/>
</dbReference>
<keyword evidence="4" id="KW-0804">Transcription</keyword>
<dbReference type="Gene3D" id="1.10.10.60">
    <property type="entry name" value="Homeodomain-like"/>
    <property type="match status" value="2"/>
</dbReference>
<dbReference type="RefSeq" id="WP_234615113.1">
    <property type="nucleotide sequence ID" value="NZ_CP098806.1"/>
</dbReference>
<accession>A0A9X1PD10</accession>
<dbReference type="AlphaFoldDB" id="A0A9X1PD10"/>
<organism evidence="6 7">
    <name type="scientific">Dyadobacter fanqingshengii</name>
    <dbReference type="NCBI Taxonomy" id="2906443"/>
    <lineage>
        <taxon>Bacteria</taxon>
        <taxon>Pseudomonadati</taxon>
        <taxon>Bacteroidota</taxon>
        <taxon>Cytophagia</taxon>
        <taxon>Cytophagales</taxon>
        <taxon>Spirosomataceae</taxon>
        <taxon>Dyadobacter</taxon>
    </lineage>
</organism>
<dbReference type="PRINTS" id="PR00032">
    <property type="entry name" value="HTHARAC"/>
</dbReference>
<dbReference type="Pfam" id="PF12833">
    <property type="entry name" value="HTH_18"/>
    <property type="match status" value="1"/>
</dbReference>
<dbReference type="InterPro" id="IPR018062">
    <property type="entry name" value="HTH_AraC-typ_CS"/>
</dbReference>
<dbReference type="Proteomes" id="UP001139700">
    <property type="component" value="Unassembled WGS sequence"/>
</dbReference>
<gene>
    <name evidence="6" type="ORF">LXM24_19240</name>
</gene>
<evidence type="ECO:0000256" key="4">
    <source>
        <dbReference type="ARBA" id="ARBA00023163"/>
    </source>
</evidence>
<dbReference type="PROSITE" id="PS00041">
    <property type="entry name" value="HTH_ARAC_FAMILY_1"/>
    <property type="match status" value="1"/>
</dbReference>
<evidence type="ECO:0000256" key="3">
    <source>
        <dbReference type="ARBA" id="ARBA00023159"/>
    </source>
</evidence>
<evidence type="ECO:0000256" key="1">
    <source>
        <dbReference type="ARBA" id="ARBA00023015"/>
    </source>
</evidence>
<evidence type="ECO:0000313" key="7">
    <source>
        <dbReference type="Proteomes" id="UP001139700"/>
    </source>
</evidence>
<evidence type="ECO:0000259" key="5">
    <source>
        <dbReference type="PROSITE" id="PS01124"/>
    </source>
</evidence>
<protein>
    <submittedName>
        <fullName evidence="6">AraC family transcriptional regulator</fullName>
    </submittedName>
</protein>
<dbReference type="InterPro" id="IPR009057">
    <property type="entry name" value="Homeodomain-like_sf"/>
</dbReference>
<comment type="caution">
    <text evidence="6">The sequence shown here is derived from an EMBL/GenBank/DDBJ whole genome shotgun (WGS) entry which is preliminary data.</text>
</comment>
<dbReference type="InterPro" id="IPR037923">
    <property type="entry name" value="HTH-like"/>
</dbReference>
<keyword evidence="2" id="KW-0238">DNA-binding</keyword>
<evidence type="ECO:0000313" key="6">
    <source>
        <dbReference type="EMBL" id="MCF0042250.1"/>
    </source>
</evidence>
<keyword evidence="3" id="KW-0010">Activator</keyword>
<dbReference type="InterPro" id="IPR050204">
    <property type="entry name" value="AraC_XylS_family_regulators"/>
</dbReference>
<dbReference type="InterPro" id="IPR018060">
    <property type="entry name" value="HTH_AraC"/>
</dbReference>
<feature type="domain" description="HTH araC/xylS-type" evidence="5">
    <location>
        <begin position="178"/>
        <end position="278"/>
    </location>
</feature>
<dbReference type="SUPFAM" id="SSF51215">
    <property type="entry name" value="Regulatory protein AraC"/>
    <property type="match status" value="1"/>
</dbReference>
<dbReference type="InterPro" id="IPR003313">
    <property type="entry name" value="AraC-bd"/>
</dbReference>
<keyword evidence="1" id="KW-0805">Transcription regulation</keyword>
<keyword evidence="7" id="KW-1185">Reference proteome</keyword>
<dbReference type="GO" id="GO:0003700">
    <property type="term" value="F:DNA-binding transcription factor activity"/>
    <property type="evidence" value="ECO:0007669"/>
    <property type="project" value="InterPro"/>
</dbReference>
<dbReference type="GO" id="GO:0043565">
    <property type="term" value="F:sequence-specific DNA binding"/>
    <property type="evidence" value="ECO:0007669"/>
    <property type="project" value="InterPro"/>
</dbReference>
<dbReference type="SMART" id="SM00342">
    <property type="entry name" value="HTH_ARAC"/>
    <property type="match status" value="1"/>
</dbReference>